<evidence type="ECO:0000256" key="1">
    <source>
        <dbReference type="ARBA" id="ARBA00004141"/>
    </source>
</evidence>
<evidence type="ECO:0000256" key="6">
    <source>
        <dbReference type="SAM" id="Phobius"/>
    </source>
</evidence>
<dbReference type="GO" id="GO:0005886">
    <property type="term" value="C:plasma membrane"/>
    <property type="evidence" value="ECO:0007669"/>
    <property type="project" value="TreeGrafter"/>
</dbReference>
<name>A0A1G1ZZH2_9BACT</name>
<comment type="similarity">
    <text evidence="2">Belongs to the GtrA family.</text>
</comment>
<dbReference type="EMBL" id="MHJO01000002">
    <property type="protein sequence ID" value="OGY69845.1"/>
    <property type="molecule type" value="Genomic_DNA"/>
</dbReference>
<dbReference type="PANTHER" id="PTHR38459">
    <property type="entry name" value="PROPHAGE BACTOPRENOL-LINKED GLUCOSE TRANSLOCASE HOMOLOG"/>
    <property type="match status" value="1"/>
</dbReference>
<dbReference type="GO" id="GO:0000271">
    <property type="term" value="P:polysaccharide biosynthetic process"/>
    <property type="evidence" value="ECO:0007669"/>
    <property type="project" value="InterPro"/>
</dbReference>
<feature type="domain" description="GtrA/DPMS transmembrane" evidence="7">
    <location>
        <begin position="6"/>
        <end position="98"/>
    </location>
</feature>
<dbReference type="Pfam" id="PF04138">
    <property type="entry name" value="GtrA_DPMS_TM"/>
    <property type="match status" value="1"/>
</dbReference>
<evidence type="ECO:0000259" key="7">
    <source>
        <dbReference type="Pfam" id="PF04138"/>
    </source>
</evidence>
<reference evidence="8 9" key="1">
    <citation type="journal article" date="2016" name="Nat. Commun.">
        <title>Thousands of microbial genomes shed light on interconnected biogeochemical processes in an aquifer system.</title>
        <authorList>
            <person name="Anantharaman K."/>
            <person name="Brown C.T."/>
            <person name="Hug L.A."/>
            <person name="Sharon I."/>
            <person name="Castelle C.J."/>
            <person name="Probst A.J."/>
            <person name="Thomas B.C."/>
            <person name="Singh A."/>
            <person name="Wilkins M.J."/>
            <person name="Karaoz U."/>
            <person name="Brodie E.L."/>
            <person name="Williams K.H."/>
            <person name="Hubbard S.S."/>
            <person name="Banfield J.F."/>
        </authorList>
    </citation>
    <scope>NUCLEOTIDE SEQUENCE [LARGE SCALE GENOMIC DNA]</scope>
</reference>
<gene>
    <name evidence="8" type="ORF">A2586_00435</name>
</gene>
<evidence type="ECO:0000256" key="2">
    <source>
        <dbReference type="ARBA" id="ARBA00009399"/>
    </source>
</evidence>
<feature type="transmembrane region" description="Helical" evidence="6">
    <location>
        <begin position="71"/>
        <end position="91"/>
    </location>
</feature>
<comment type="subcellular location">
    <subcellularLocation>
        <location evidence="1">Membrane</location>
        <topology evidence="1">Multi-pass membrane protein</topology>
    </subcellularLocation>
</comment>
<dbReference type="AlphaFoldDB" id="A0A1G1ZZH2"/>
<dbReference type="InterPro" id="IPR051401">
    <property type="entry name" value="GtrA_CellWall_Glycosyl"/>
</dbReference>
<protein>
    <recommendedName>
        <fullName evidence="7">GtrA/DPMS transmembrane domain-containing protein</fullName>
    </recommendedName>
</protein>
<evidence type="ECO:0000313" key="9">
    <source>
        <dbReference type="Proteomes" id="UP000176611"/>
    </source>
</evidence>
<proteinExistence type="inferred from homology"/>
<organism evidence="8 9">
    <name type="scientific">Candidatus Harrisonbacteria bacterium RIFOXYD1_FULL_40_9</name>
    <dbReference type="NCBI Taxonomy" id="1798412"/>
    <lineage>
        <taxon>Bacteria</taxon>
        <taxon>Candidatus Harrisoniibacteriota</taxon>
    </lineage>
</organism>
<feature type="transmembrane region" description="Helical" evidence="6">
    <location>
        <begin position="37"/>
        <end position="59"/>
    </location>
</feature>
<evidence type="ECO:0000256" key="5">
    <source>
        <dbReference type="ARBA" id="ARBA00023136"/>
    </source>
</evidence>
<accession>A0A1G1ZZH2</accession>
<evidence type="ECO:0000256" key="3">
    <source>
        <dbReference type="ARBA" id="ARBA00022692"/>
    </source>
</evidence>
<evidence type="ECO:0000256" key="4">
    <source>
        <dbReference type="ARBA" id="ARBA00022989"/>
    </source>
</evidence>
<keyword evidence="4 6" id="KW-1133">Transmembrane helix</keyword>
<dbReference type="InterPro" id="IPR007267">
    <property type="entry name" value="GtrA_DPMS_TM"/>
</dbReference>
<dbReference type="PANTHER" id="PTHR38459:SF1">
    <property type="entry name" value="PROPHAGE BACTOPRENOL-LINKED GLUCOSE TRANSLOCASE HOMOLOG"/>
    <property type="match status" value="1"/>
</dbReference>
<keyword evidence="5 6" id="KW-0472">Membrane</keyword>
<keyword evidence="3 6" id="KW-0812">Transmembrane</keyword>
<evidence type="ECO:0000313" key="8">
    <source>
        <dbReference type="EMBL" id="OGY69845.1"/>
    </source>
</evidence>
<dbReference type="Proteomes" id="UP000176611">
    <property type="component" value="Unassembled WGS sequence"/>
</dbReference>
<sequence length="100" mass="11297">MFAVIKGFSSFCAMVNSYVWNKLWTFNTRERRSILEAVEFFLVSTGGMLINVLVATTIVSVFEPPFSMSPALWANIATLLAITVAVSWNFIGYKFIVFKK</sequence>
<comment type="caution">
    <text evidence="8">The sequence shown here is derived from an EMBL/GenBank/DDBJ whole genome shotgun (WGS) entry which is preliminary data.</text>
</comment>